<protein>
    <recommendedName>
        <fullName evidence="4">Flagellar assembly factor FliW</fullName>
    </recommendedName>
</protein>
<proteinExistence type="inferred from homology"/>
<name>A0A2R5F681_9PROT</name>
<sequence>MKFTLTRFGSEVVDIDPQTVVSFPRGIAPFDKCTQYKLFHEEGKPSVFWLQSLDEADILFSVTDPSLLNLNYDVTLSEEEQALLEAEPGEELLLAVILYKNEMGVQANSRAPIILNINKRLGLQKTLQEIELQVSIKGS</sequence>
<dbReference type="RefSeq" id="WP_109014963.1">
    <property type="nucleotide sequence ID" value="NZ_BDOQ01000003.1"/>
</dbReference>
<evidence type="ECO:0000256" key="3">
    <source>
        <dbReference type="ARBA" id="ARBA00022845"/>
    </source>
</evidence>
<keyword evidence="2 4" id="KW-1005">Bacterial flagellum biogenesis</keyword>
<evidence type="ECO:0000256" key="1">
    <source>
        <dbReference type="ARBA" id="ARBA00022490"/>
    </source>
</evidence>
<comment type="subunit">
    <text evidence="4">Interacts with translational regulator CsrA and flagellin(s).</text>
</comment>
<gene>
    <name evidence="4 5" type="primary">fliW</name>
    <name evidence="5" type="ORF">NMK_1353</name>
</gene>
<organism evidence="5 6">
    <name type="scientific">Novimethylophilus kurashikiensis</name>
    <dbReference type="NCBI Taxonomy" id="1825523"/>
    <lineage>
        <taxon>Bacteria</taxon>
        <taxon>Pseudomonadati</taxon>
        <taxon>Pseudomonadota</taxon>
        <taxon>Betaproteobacteria</taxon>
        <taxon>Nitrosomonadales</taxon>
        <taxon>Methylophilaceae</taxon>
        <taxon>Novimethylophilus</taxon>
    </lineage>
</organism>
<dbReference type="EMBL" id="BDOQ01000003">
    <property type="protein sequence ID" value="GBG13802.1"/>
    <property type="molecule type" value="Genomic_DNA"/>
</dbReference>
<keyword evidence="4" id="KW-0143">Chaperone</keyword>
<keyword evidence="5" id="KW-0282">Flagellum</keyword>
<evidence type="ECO:0000313" key="5">
    <source>
        <dbReference type="EMBL" id="GBG13802.1"/>
    </source>
</evidence>
<comment type="function">
    <text evidence="4">Acts as an anti-CsrA protein, binds CsrA and prevents it from repressing translation of its target genes, one of which is flagellin. Binds to flagellin and participates in the assembly of the flagellum.</text>
</comment>
<dbReference type="GO" id="GO:0006417">
    <property type="term" value="P:regulation of translation"/>
    <property type="evidence" value="ECO:0007669"/>
    <property type="project" value="UniProtKB-KW"/>
</dbReference>
<dbReference type="InterPro" id="IPR024046">
    <property type="entry name" value="Flagellar_assmbl_FliW_dom_sf"/>
</dbReference>
<dbReference type="InterPro" id="IPR003775">
    <property type="entry name" value="Flagellar_assembly_factor_FliW"/>
</dbReference>
<dbReference type="SUPFAM" id="SSF141457">
    <property type="entry name" value="BH3618-like"/>
    <property type="match status" value="1"/>
</dbReference>
<comment type="similarity">
    <text evidence="4">Belongs to the FliW family.</text>
</comment>
<dbReference type="Gene3D" id="2.30.290.10">
    <property type="entry name" value="BH3618-like"/>
    <property type="match status" value="1"/>
</dbReference>
<comment type="caution">
    <text evidence="5">The sequence shown here is derived from an EMBL/GenBank/DDBJ whole genome shotgun (WGS) entry which is preliminary data.</text>
</comment>
<keyword evidence="5" id="KW-0969">Cilium</keyword>
<dbReference type="PANTHER" id="PTHR39190">
    <property type="entry name" value="FLAGELLAR ASSEMBLY FACTOR FLIW"/>
    <property type="match status" value="1"/>
</dbReference>
<dbReference type="GO" id="GO:0044780">
    <property type="term" value="P:bacterial-type flagellum assembly"/>
    <property type="evidence" value="ECO:0007669"/>
    <property type="project" value="UniProtKB-UniRule"/>
</dbReference>
<dbReference type="Pfam" id="PF02623">
    <property type="entry name" value="FliW"/>
    <property type="match status" value="1"/>
</dbReference>
<evidence type="ECO:0000256" key="2">
    <source>
        <dbReference type="ARBA" id="ARBA00022795"/>
    </source>
</evidence>
<keyword evidence="5" id="KW-0966">Cell projection</keyword>
<dbReference type="PANTHER" id="PTHR39190:SF1">
    <property type="entry name" value="FLAGELLAR ASSEMBLY FACTOR FLIW"/>
    <property type="match status" value="1"/>
</dbReference>
<keyword evidence="6" id="KW-1185">Reference proteome</keyword>
<dbReference type="HAMAP" id="MF_01185">
    <property type="entry name" value="FliW"/>
    <property type="match status" value="1"/>
</dbReference>
<accession>A0A2R5F681</accession>
<dbReference type="Proteomes" id="UP000245081">
    <property type="component" value="Unassembled WGS sequence"/>
</dbReference>
<keyword evidence="3 4" id="KW-0810">Translation regulation</keyword>
<dbReference type="AlphaFoldDB" id="A0A2R5F681"/>
<evidence type="ECO:0000313" key="6">
    <source>
        <dbReference type="Proteomes" id="UP000245081"/>
    </source>
</evidence>
<reference evidence="5 6" key="1">
    <citation type="journal article" date="2018" name="Environ. Microbiol.">
        <title>Isolation and genomic characterization of Novimethylophilus kurashikiensis gen. nov. sp. nov., a new lanthanide-dependent methylotrophic species of Methylophilaceae.</title>
        <authorList>
            <person name="Lv H."/>
            <person name="Sahin N."/>
            <person name="Tani A."/>
        </authorList>
    </citation>
    <scope>NUCLEOTIDE SEQUENCE [LARGE SCALE GENOMIC DNA]</scope>
    <source>
        <strain evidence="5 6">La2-4</strain>
    </source>
</reference>
<comment type="subcellular location">
    <subcellularLocation>
        <location evidence="4">Cytoplasm</location>
    </subcellularLocation>
</comment>
<dbReference type="GO" id="GO:0005737">
    <property type="term" value="C:cytoplasm"/>
    <property type="evidence" value="ECO:0007669"/>
    <property type="project" value="UniProtKB-SubCell"/>
</dbReference>
<evidence type="ECO:0000256" key="4">
    <source>
        <dbReference type="HAMAP-Rule" id="MF_01185"/>
    </source>
</evidence>
<dbReference type="OrthoDB" id="9801235at2"/>
<keyword evidence="1 4" id="KW-0963">Cytoplasm</keyword>